<reference evidence="2" key="1">
    <citation type="submission" date="2008-06" db="EMBL/GenBank/DDBJ databases">
        <title>Complete sequence of Chlorobium phaeobacteroides BS1.</title>
        <authorList>
            <consortium name="US DOE Joint Genome Institute"/>
            <person name="Lucas S."/>
            <person name="Copeland A."/>
            <person name="Lapidus A."/>
            <person name="Glavina del Rio T."/>
            <person name="Dalin E."/>
            <person name="Tice H."/>
            <person name="Bruce D."/>
            <person name="Goodwin L."/>
            <person name="Pitluck S."/>
            <person name="Schmutz J."/>
            <person name="Larimer F."/>
            <person name="Land M."/>
            <person name="Hauser L."/>
            <person name="Kyrpides N."/>
            <person name="Ovchinnikova G."/>
            <person name="Li T."/>
            <person name="Liu Z."/>
            <person name="Zhao F."/>
            <person name="Overmann J."/>
            <person name="Bryant D.A."/>
            <person name="Richardson P."/>
        </authorList>
    </citation>
    <scope>NUCLEOTIDE SEQUENCE [LARGE SCALE GENOMIC DNA]</scope>
    <source>
        <strain evidence="2">BS1</strain>
    </source>
</reference>
<dbReference type="Pfam" id="PF24732">
    <property type="entry name" value="ParE_like"/>
    <property type="match status" value="1"/>
</dbReference>
<evidence type="ECO:0000313" key="3">
    <source>
        <dbReference type="EMBL" id="ACE04867.1"/>
    </source>
</evidence>
<dbReference type="eggNOG" id="ENOG5032Z2Q">
    <property type="taxonomic scope" value="Bacteria"/>
</dbReference>
<gene>
    <name evidence="2" type="ordered locus">Cphamn1_1941</name>
    <name evidence="3" type="ordered locus">Cphamn1_1955</name>
</gene>
<evidence type="ECO:0000313" key="2">
    <source>
        <dbReference type="EMBL" id="ACE04854.1"/>
    </source>
</evidence>
<dbReference type="InterPro" id="IPR035093">
    <property type="entry name" value="RelE/ParE_toxin_dom_sf"/>
</dbReference>
<dbReference type="KEGG" id="cpb:Cphamn1_1941"/>
<sequence length="96" mass="11506">MISHTTKRFRDLLSNLPNVIQRQTKEAYDKFQKDPYHPGLHFKRVHSKRPIYAVRISKDYRVLGIQGDGEIIWFWIGSHSDYDKILKQLRHSQKKT</sequence>
<dbReference type="EMBL" id="CP001101">
    <property type="protein sequence ID" value="ACE04854.1"/>
    <property type="molecule type" value="Genomic_DNA"/>
</dbReference>
<proteinExistence type="predicted"/>
<feature type="domain" description="ParE-like toxin" evidence="1">
    <location>
        <begin position="20"/>
        <end position="84"/>
    </location>
</feature>
<evidence type="ECO:0000259" key="1">
    <source>
        <dbReference type="Pfam" id="PF24732"/>
    </source>
</evidence>
<dbReference type="AlphaFoldDB" id="B3EM13"/>
<dbReference type="SUPFAM" id="SSF143011">
    <property type="entry name" value="RelE-like"/>
    <property type="match status" value="1"/>
</dbReference>
<protein>
    <recommendedName>
        <fullName evidence="1">ParE-like toxin domain-containing protein</fullName>
    </recommendedName>
</protein>
<name>B3EM13_CHLPB</name>
<dbReference type="STRING" id="331678.Cphamn1_1941"/>
<dbReference type="KEGG" id="cpb:Cphamn1_1955"/>
<accession>B3EM13</accession>
<dbReference type="EMBL" id="CP001101">
    <property type="protein sequence ID" value="ACE04867.1"/>
    <property type="molecule type" value="Genomic_DNA"/>
</dbReference>
<dbReference type="HOGENOM" id="CLU_161929_3_0_10"/>
<dbReference type="InterPro" id="IPR056925">
    <property type="entry name" value="ParE-like"/>
</dbReference>
<organism evidence="2">
    <name type="scientific">Chlorobium phaeobacteroides (strain BS1)</name>
    <dbReference type="NCBI Taxonomy" id="331678"/>
    <lineage>
        <taxon>Bacteria</taxon>
        <taxon>Pseudomonadati</taxon>
        <taxon>Chlorobiota</taxon>
        <taxon>Chlorobiia</taxon>
        <taxon>Chlorobiales</taxon>
        <taxon>Chlorobiaceae</taxon>
        <taxon>Chlorobium/Pelodictyon group</taxon>
        <taxon>Chlorobium</taxon>
    </lineage>
</organism>
<dbReference type="Gene3D" id="3.30.2310.20">
    <property type="entry name" value="RelE-like"/>
    <property type="match status" value="1"/>
</dbReference>